<gene>
    <name evidence="1" type="ORF">RHSIM_Rhsim06G0069200</name>
</gene>
<protein>
    <submittedName>
        <fullName evidence="1">Uncharacterized protein</fullName>
    </submittedName>
</protein>
<dbReference type="Proteomes" id="UP000626092">
    <property type="component" value="Unassembled WGS sequence"/>
</dbReference>
<dbReference type="EMBL" id="WJXA01000006">
    <property type="protein sequence ID" value="KAF7141448.1"/>
    <property type="molecule type" value="Genomic_DNA"/>
</dbReference>
<sequence length="133" mass="15098">MNGFKDMMDGIKNLITTLNLKYERMHEEDGEEKFVEASLEMLPVDSSEEFYISVHVISGVQSYKTMRVNGVIKKLPVNVLIDSRSTHNFWGPGIANKLRVCIQHTNPLTIVVADRTKREAPKLHPISSTLFPL</sequence>
<reference evidence="1" key="1">
    <citation type="submission" date="2019-11" db="EMBL/GenBank/DDBJ databases">
        <authorList>
            <person name="Liu Y."/>
            <person name="Hou J."/>
            <person name="Li T.-Q."/>
            <person name="Guan C.-H."/>
            <person name="Wu X."/>
            <person name="Wu H.-Z."/>
            <person name="Ling F."/>
            <person name="Zhang R."/>
            <person name="Shi X.-G."/>
            <person name="Ren J.-P."/>
            <person name="Chen E.-F."/>
            <person name="Sun J.-M."/>
        </authorList>
    </citation>
    <scope>NUCLEOTIDE SEQUENCE</scope>
    <source>
        <strain evidence="1">Adult_tree_wgs_1</strain>
        <tissue evidence="1">Leaves</tissue>
    </source>
</reference>
<keyword evidence="2" id="KW-1185">Reference proteome</keyword>
<name>A0A834H4W0_RHOSS</name>
<organism evidence="1 2">
    <name type="scientific">Rhododendron simsii</name>
    <name type="common">Sims's rhododendron</name>
    <dbReference type="NCBI Taxonomy" id="118357"/>
    <lineage>
        <taxon>Eukaryota</taxon>
        <taxon>Viridiplantae</taxon>
        <taxon>Streptophyta</taxon>
        <taxon>Embryophyta</taxon>
        <taxon>Tracheophyta</taxon>
        <taxon>Spermatophyta</taxon>
        <taxon>Magnoliopsida</taxon>
        <taxon>eudicotyledons</taxon>
        <taxon>Gunneridae</taxon>
        <taxon>Pentapetalae</taxon>
        <taxon>asterids</taxon>
        <taxon>Ericales</taxon>
        <taxon>Ericaceae</taxon>
        <taxon>Ericoideae</taxon>
        <taxon>Rhodoreae</taxon>
        <taxon>Rhododendron</taxon>
    </lineage>
</organism>
<accession>A0A834H4W0</accession>
<evidence type="ECO:0000313" key="2">
    <source>
        <dbReference type="Proteomes" id="UP000626092"/>
    </source>
</evidence>
<dbReference type="AlphaFoldDB" id="A0A834H4W0"/>
<proteinExistence type="predicted"/>
<comment type="caution">
    <text evidence="1">The sequence shown here is derived from an EMBL/GenBank/DDBJ whole genome shotgun (WGS) entry which is preliminary data.</text>
</comment>
<evidence type="ECO:0000313" key="1">
    <source>
        <dbReference type="EMBL" id="KAF7141448.1"/>
    </source>
</evidence>
<dbReference type="OrthoDB" id="1934862at2759"/>